<feature type="domain" description="SGNH hydrolase-type esterase" evidence="1">
    <location>
        <begin position="219"/>
        <end position="412"/>
    </location>
</feature>
<dbReference type="Proteomes" id="UP001153050">
    <property type="component" value="Unassembled WGS sequence"/>
</dbReference>
<dbReference type="SUPFAM" id="SSF52266">
    <property type="entry name" value="SGNH hydrolase"/>
    <property type="match status" value="1"/>
</dbReference>
<name>A0ABM9EFD8_9HYPH</name>
<comment type="caution">
    <text evidence="2">The sequence shown here is derived from an EMBL/GenBank/DDBJ whole genome shotgun (WGS) entry which is preliminary data.</text>
</comment>
<organism evidence="2 3">
    <name type="scientific">Mesorhizobium escarrei</name>
    <dbReference type="NCBI Taxonomy" id="666018"/>
    <lineage>
        <taxon>Bacteria</taxon>
        <taxon>Pseudomonadati</taxon>
        <taxon>Pseudomonadota</taxon>
        <taxon>Alphaproteobacteria</taxon>
        <taxon>Hyphomicrobiales</taxon>
        <taxon>Phyllobacteriaceae</taxon>
        <taxon>Mesorhizobium</taxon>
    </lineage>
</organism>
<sequence length="429" mass="45739">MERIDRMCECVCRGARIGVALTTIIGAGVALATPSRAADSMTWIGTWAASPQPVWDGDFPLPTLLPFNLWNQTVRQVVRLSLGGNRLRIVISNEYGTEPLIINAAHIALAGQGSAIRDGSDRVLTFSGSETAVVPPGAPMISDPVDIDVPARGDVSVSLFVASPTPLSTFHWDAEQAGYIGAGNQVAAAAIKDPSEITTRIFLTDVLVEAPQGARTVVALGDSITDGAASGLNLNVRWPDFLAERLAGDNVAVLNAGISGARLLRSRMGENALARFGRDVLSQPNIRAVVVLIGINDIAWPGQSFAPRDPFPTLDDIVTGFRQLIAQAHTRNIRIVVGTLTPFENALAGSPLEGYYNRQRDELRQKVNAWIRTSGEFDAVVDLDAIIRDPANPLHMKAEYDSGDHLHAGAGGTKAIADAMTLDVLFGNQ</sequence>
<reference evidence="2 3" key="1">
    <citation type="submission" date="2022-03" db="EMBL/GenBank/DDBJ databases">
        <authorList>
            <person name="Brunel B."/>
        </authorList>
    </citation>
    <scope>NUCLEOTIDE SEQUENCE [LARGE SCALE GENOMIC DNA]</scope>
    <source>
        <strain evidence="2">STM5069sample</strain>
    </source>
</reference>
<dbReference type="InterPro" id="IPR013830">
    <property type="entry name" value="SGNH_hydro"/>
</dbReference>
<dbReference type="EMBL" id="CAKXZT010000163">
    <property type="protein sequence ID" value="CAH2408085.1"/>
    <property type="molecule type" value="Genomic_DNA"/>
</dbReference>
<protein>
    <submittedName>
        <fullName evidence="2">SGNH_hydro domain-containing protein</fullName>
    </submittedName>
</protein>
<dbReference type="PANTHER" id="PTHR43784:SF2">
    <property type="entry name" value="GDSL-LIKE LIPASE_ACYLHYDROLASE, PUTATIVE (AFU_ORTHOLOGUE AFUA_2G00820)-RELATED"/>
    <property type="match status" value="1"/>
</dbReference>
<gene>
    <name evidence="2" type="ORF">MES5069_650041</name>
</gene>
<dbReference type="InterPro" id="IPR036514">
    <property type="entry name" value="SGNH_hydro_sf"/>
</dbReference>
<dbReference type="PANTHER" id="PTHR43784">
    <property type="entry name" value="GDSL-LIKE LIPASE/ACYLHYDROLASE, PUTATIVE (AFU_ORTHOLOGUE AFUA_2G00820)-RELATED"/>
    <property type="match status" value="1"/>
</dbReference>
<dbReference type="InterPro" id="IPR053140">
    <property type="entry name" value="GDSL_Rv0518-like"/>
</dbReference>
<dbReference type="Gene3D" id="3.40.50.1110">
    <property type="entry name" value="SGNH hydrolase"/>
    <property type="match status" value="1"/>
</dbReference>
<dbReference type="RefSeq" id="WP_254021521.1">
    <property type="nucleotide sequence ID" value="NZ_CAKXZT010000163.1"/>
</dbReference>
<proteinExistence type="predicted"/>
<evidence type="ECO:0000313" key="2">
    <source>
        <dbReference type="EMBL" id="CAH2408085.1"/>
    </source>
</evidence>
<accession>A0ABM9EFD8</accession>
<keyword evidence="3" id="KW-1185">Reference proteome</keyword>
<dbReference type="CDD" id="cd01830">
    <property type="entry name" value="XynE_like"/>
    <property type="match status" value="1"/>
</dbReference>
<dbReference type="Pfam" id="PF13472">
    <property type="entry name" value="Lipase_GDSL_2"/>
    <property type="match status" value="1"/>
</dbReference>
<evidence type="ECO:0000259" key="1">
    <source>
        <dbReference type="Pfam" id="PF13472"/>
    </source>
</evidence>
<evidence type="ECO:0000313" key="3">
    <source>
        <dbReference type="Proteomes" id="UP001153050"/>
    </source>
</evidence>